<organism evidence="2">
    <name type="scientific">Culicoides sonorensis</name>
    <name type="common">Biting midge</name>
    <dbReference type="NCBI Taxonomy" id="179676"/>
    <lineage>
        <taxon>Eukaryota</taxon>
        <taxon>Metazoa</taxon>
        <taxon>Ecdysozoa</taxon>
        <taxon>Arthropoda</taxon>
        <taxon>Hexapoda</taxon>
        <taxon>Insecta</taxon>
        <taxon>Pterygota</taxon>
        <taxon>Neoptera</taxon>
        <taxon>Endopterygota</taxon>
        <taxon>Diptera</taxon>
        <taxon>Nematocera</taxon>
        <taxon>Chironomoidea</taxon>
        <taxon>Ceratopogonidae</taxon>
        <taxon>Ceratopogoninae</taxon>
        <taxon>Culicoides</taxon>
        <taxon>Monoculicoides</taxon>
    </lineage>
</organism>
<dbReference type="AlphaFoldDB" id="A0A336LPV1"/>
<name>A0A336LPV1_CULSO</name>
<reference evidence="1" key="1">
    <citation type="submission" date="2018-04" db="EMBL/GenBank/DDBJ databases">
        <authorList>
            <person name="Go L.Y."/>
            <person name="Mitchell J.A."/>
        </authorList>
    </citation>
    <scope>NUCLEOTIDE SEQUENCE</scope>
    <source>
        <tissue evidence="1">Whole organism</tissue>
    </source>
</reference>
<gene>
    <name evidence="2" type="primary">CSON000461</name>
</gene>
<dbReference type="VEuPathDB" id="VectorBase:CSON000461"/>
<protein>
    <submittedName>
        <fullName evidence="2">CSON000461 protein</fullName>
    </submittedName>
</protein>
<evidence type="ECO:0000313" key="1">
    <source>
        <dbReference type="EMBL" id="SSW99696.1"/>
    </source>
</evidence>
<dbReference type="EMBL" id="UFQT01000107">
    <property type="protein sequence ID" value="SSX20076.1"/>
    <property type="molecule type" value="Genomic_DNA"/>
</dbReference>
<dbReference type="EMBL" id="UFQS01000107">
    <property type="protein sequence ID" value="SSW99696.1"/>
    <property type="molecule type" value="Genomic_DNA"/>
</dbReference>
<accession>A0A336LPV1</accession>
<proteinExistence type="predicted"/>
<sequence length="60" mass="6904">MMPNSKLQSSVEYLLILEIVMTNITVFSTTKVERSVSEKSLMVTEKIVETDLITNKKKQR</sequence>
<reference evidence="2" key="2">
    <citation type="submission" date="2018-07" db="EMBL/GenBank/DDBJ databases">
        <authorList>
            <person name="Quirk P.G."/>
            <person name="Krulwich T.A."/>
        </authorList>
    </citation>
    <scope>NUCLEOTIDE SEQUENCE</scope>
</reference>
<evidence type="ECO:0000313" key="2">
    <source>
        <dbReference type="EMBL" id="SSX20076.1"/>
    </source>
</evidence>